<evidence type="ECO:0000313" key="4">
    <source>
        <dbReference type="Proteomes" id="UP000253495"/>
    </source>
</evidence>
<evidence type="ECO:0000313" key="3">
    <source>
        <dbReference type="EMBL" id="RCW39526.1"/>
    </source>
</evidence>
<dbReference type="Pfam" id="PF03779">
    <property type="entry name" value="SPW"/>
    <property type="match status" value="1"/>
</dbReference>
<feature type="transmembrane region" description="Helical" evidence="1">
    <location>
        <begin position="29"/>
        <end position="50"/>
    </location>
</feature>
<feature type="transmembrane region" description="Helical" evidence="1">
    <location>
        <begin position="85"/>
        <end position="109"/>
    </location>
</feature>
<dbReference type="RefSeq" id="WP_114454813.1">
    <property type="nucleotide sequence ID" value="NZ_QPJC01000016.1"/>
</dbReference>
<sequence>MSTGSMPISGHPDLSEMRQRYAPSPRTSMVQLVSGLTMLAGLFVALAPWITGFSGVGTLAVNSLITGLAIALLALAFATAHDRTYGIAWTCPLLGVWAIVSVFVVSGSVLTLSSVLSLVIGGGVVVLTGLGAMAAMMFSPKAAETT</sequence>
<protein>
    <submittedName>
        <fullName evidence="3">SPW repeat-containing protein</fullName>
    </submittedName>
</protein>
<evidence type="ECO:0000256" key="1">
    <source>
        <dbReference type="SAM" id="Phobius"/>
    </source>
</evidence>
<accession>A0A368VEH0</accession>
<reference evidence="3 4" key="1">
    <citation type="submission" date="2018-07" db="EMBL/GenBank/DDBJ databases">
        <title>Genomic Encyclopedia of Type Strains, Phase III (KMG-III): the genomes of soil and plant-associated and newly described type strains.</title>
        <authorList>
            <person name="Whitman W."/>
        </authorList>
    </citation>
    <scope>NUCLEOTIDE SEQUENCE [LARGE SCALE GENOMIC DNA]</scope>
    <source>
        <strain evidence="3 4">CECT 8575</strain>
    </source>
</reference>
<name>A0A368VEH0_9ACTN</name>
<dbReference type="Proteomes" id="UP000253495">
    <property type="component" value="Unassembled WGS sequence"/>
</dbReference>
<keyword evidence="4" id="KW-1185">Reference proteome</keyword>
<dbReference type="OrthoDB" id="3638638at2"/>
<evidence type="ECO:0000259" key="2">
    <source>
        <dbReference type="Pfam" id="PF03779"/>
    </source>
</evidence>
<feature type="transmembrane region" description="Helical" evidence="1">
    <location>
        <begin position="115"/>
        <end position="138"/>
    </location>
</feature>
<dbReference type="InterPro" id="IPR005530">
    <property type="entry name" value="SPW"/>
</dbReference>
<dbReference type="AlphaFoldDB" id="A0A368VEH0"/>
<comment type="caution">
    <text evidence="3">The sequence shown here is derived from an EMBL/GenBank/DDBJ whole genome shotgun (WGS) entry which is preliminary data.</text>
</comment>
<keyword evidence="1" id="KW-0472">Membrane</keyword>
<dbReference type="EMBL" id="QPJC01000016">
    <property type="protein sequence ID" value="RCW39526.1"/>
    <property type="molecule type" value="Genomic_DNA"/>
</dbReference>
<keyword evidence="1" id="KW-0812">Transmembrane</keyword>
<organism evidence="3 4">
    <name type="scientific">Halopolyspora algeriensis</name>
    <dbReference type="NCBI Taxonomy" id="1500506"/>
    <lineage>
        <taxon>Bacteria</taxon>
        <taxon>Bacillati</taxon>
        <taxon>Actinomycetota</taxon>
        <taxon>Actinomycetes</taxon>
        <taxon>Actinomycetes incertae sedis</taxon>
        <taxon>Halopolyspora</taxon>
    </lineage>
</organism>
<proteinExistence type="predicted"/>
<gene>
    <name evidence="3" type="ORF">DFQ14_11611</name>
</gene>
<feature type="domain" description="SPW repeat-containing integral membrane" evidence="2">
    <location>
        <begin position="34"/>
        <end position="129"/>
    </location>
</feature>
<keyword evidence="1" id="KW-1133">Transmembrane helix</keyword>
<feature type="transmembrane region" description="Helical" evidence="1">
    <location>
        <begin position="56"/>
        <end position="78"/>
    </location>
</feature>